<organism evidence="2">
    <name type="scientific">Timema tahoe</name>
    <dbReference type="NCBI Taxonomy" id="61484"/>
    <lineage>
        <taxon>Eukaryota</taxon>
        <taxon>Metazoa</taxon>
        <taxon>Ecdysozoa</taxon>
        <taxon>Arthropoda</taxon>
        <taxon>Hexapoda</taxon>
        <taxon>Insecta</taxon>
        <taxon>Pterygota</taxon>
        <taxon>Neoptera</taxon>
        <taxon>Polyneoptera</taxon>
        <taxon>Phasmatodea</taxon>
        <taxon>Timematodea</taxon>
        <taxon>Timematoidea</taxon>
        <taxon>Timematidae</taxon>
        <taxon>Timema</taxon>
    </lineage>
</organism>
<evidence type="ECO:0000256" key="1">
    <source>
        <dbReference type="ARBA" id="ARBA00005707"/>
    </source>
</evidence>
<sequence>MNGGRLPFAHIWTAPPSVDLFKRKKGSLTQKTKLKSMSKVFMQAIAATVCSLFPISDVPLAGSRSGSDSDTPQDASHTINILKSPTAPLAKKRQIMINTFGDYRAKMAEEENQFRKGNIQMRFNTLSPSKKSSFVKKSTSIIKKRFEPSNNGFNFNFSDISPSEKVVEDVSVLNCTTTGEATDKLASFFRFHKVKDLLKLFVVQSKLRVMHVCECSMRQDGSDVFRDTATCVRLAAHYQGVSPAKSDKAPEQ</sequence>
<dbReference type="EMBL" id="OE000991">
    <property type="protein sequence ID" value="CAD7455665.1"/>
    <property type="molecule type" value="Genomic_DNA"/>
</dbReference>
<gene>
    <name evidence="2" type="ORF">TTEB3V08_LOCUS3730</name>
</gene>
<accession>A0A7R9FMV1</accession>
<protein>
    <submittedName>
        <fullName evidence="2">Uncharacterized protein</fullName>
    </submittedName>
</protein>
<dbReference type="PANTHER" id="PTHR13602">
    <property type="entry name" value="UPF0488 PROTEIN C8ORF33"/>
    <property type="match status" value="1"/>
</dbReference>
<evidence type="ECO:0000313" key="2">
    <source>
        <dbReference type="EMBL" id="CAD7455665.1"/>
    </source>
</evidence>
<dbReference type="InterPro" id="IPR029274">
    <property type="entry name" value="DUF4615"/>
</dbReference>
<name>A0A7R9FMV1_9NEOP</name>
<reference evidence="2" key="1">
    <citation type="submission" date="2020-11" db="EMBL/GenBank/DDBJ databases">
        <authorList>
            <person name="Tran Van P."/>
        </authorList>
    </citation>
    <scope>NUCLEOTIDE SEQUENCE</scope>
</reference>
<dbReference type="PANTHER" id="PTHR13602:SF2">
    <property type="entry name" value="UPF0488 PROTEIN C8ORF33"/>
    <property type="match status" value="1"/>
</dbReference>
<dbReference type="Pfam" id="PF15393">
    <property type="entry name" value="DUF4615"/>
    <property type="match status" value="1"/>
</dbReference>
<dbReference type="AlphaFoldDB" id="A0A7R9FMV1"/>
<proteinExistence type="inferred from homology"/>
<comment type="similarity">
    <text evidence="1">Belongs to the UPF0488 family.</text>
</comment>